<feature type="domain" description="Antitoxin Xre/MbcA/ParS-like toxin-binding" evidence="1">
    <location>
        <begin position="77"/>
        <end position="127"/>
    </location>
</feature>
<sequence length="131" mass="14385">MNANPHKASALPVEAHDLALQGFVGIMNRWGADNAVMRAVLGAPPERTFFEWKKGKVARLPNDTLRRIGYVAGIWKALQIVYSDPQLADSWVNRPNRAFGGQTPLARMAAGDVTDLAAVRDYIDAARSPWS</sequence>
<evidence type="ECO:0000259" key="1">
    <source>
        <dbReference type="Pfam" id="PF09722"/>
    </source>
</evidence>
<evidence type="ECO:0000313" key="3">
    <source>
        <dbReference type="Proteomes" id="UP000263993"/>
    </source>
</evidence>
<dbReference type="Pfam" id="PF09722">
    <property type="entry name" value="Xre_MbcA_ParS_C"/>
    <property type="match status" value="1"/>
</dbReference>
<accession>A0A371B987</accession>
<keyword evidence="3" id="KW-1185">Reference proteome</keyword>
<dbReference type="Proteomes" id="UP000263993">
    <property type="component" value="Unassembled WGS sequence"/>
</dbReference>
<dbReference type="RefSeq" id="WP_115515967.1">
    <property type="nucleotide sequence ID" value="NZ_QRGO01000001.1"/>
</dbReference>
<name>A0A371B987_9BRAD</name>
<organism evidence="2 3">
    <name type="scientific">Undibacter mobilis</name>
    <dbReference type="NCBI Taxonomy" id="2292256"/>
    <lineage>
        <taxon>Bacteria</taxon>
        <taxon>Pseudomonadati</taxon>
        <taxon>Pseudomonadota</taxon>
        <taxon>Alphaproteobacteria</taxon>
        <taxon>Hyphomicrobiales</taxon>
        <taxon>Nitrobacteraceae</taxon>
        <taxon>Undibacter</taxon>
    </lineage>
</organism>
<reference evidence="3" key="1">
    <citation type="submission" date="2018-08" db="EMBL/GenBank/DDBJ databases">
        <authorList>
            <person name="Kim S.-J."/>
            <person name="Jung G.-Y."/>
        </authorList>
    </citation>
    <scope>NUCLEOTIDE SEQUENCE [LARGE SCALE GENOMIC DNA]</scope>
    <source>
        <strain evidence="3">GY_H</strain>
    </source>
</reference>
<dbReference type="EMBL" id="QRGO01000001">
    <property type="protein sequence ID" value="RDV03941.1"/>
    <property type="molecule type" value="Genomic_DNA"/>
</dbReference>
<comment type="caution">
    <text evidence="2">The sequence shown here is derived from an EMBL/GenBank/DDBJ whole genome shotgun (WGS) entry which is preliminary data.</text>
</comment>
<gene>
    <name evidence="2" type="ORF">DXH78_04675</name>
</gene>
<evidence type="ECO:0000313" key="2">
    <source>
        <dbReference type="EMBL" id="RDV03941.1"/>
    </source>
</evidence>
<proteinExistence type="predicted"/>
<dbReference type="InterPro" id="IPR024467">
    <property type="entry name" value="Xre/MbcA/ParS-like_toxin-bd"/>
</dbReference>
<dbReference type="AlphaFoldDB" id="A0A371B987"/>
<dbReference type="OrthoDB" id="117888at2"/>
<protein>
    <submittedName>
        <fullName evidence="2">DUF2384 domain-containing protein</fullName>
    </submittedName>
</protein>